<reference evidence="3" key="1">
    <citation type="submission" date="2025-08" db="UniProtKB">
        <authorList>
            <consortium name="Ensembl"/>
        </authorList>
    </citation>
    <scope>IDENTIFICATION</scope>
</reference>
<gene>
    <name evidence="3" type="primary">LOC109894085</name>
</gene>
<feature type="compositionally biased region" description="Polar residues" evidence="2">
    <location>
        <begin position="399"/>
        <end position="415"/>
    </location>
</feature>
<dbReference type="GeneTree" id="ENSGT00940000154308"/>
<feature type="region of interest" description="Disordered" evidence="2">
    <location>
        <begin position="357"/>
        <end position="466"/>
    </location>
</feature>
<proteinExistence type="predicted"/>
<dbReference type="Ensembl" id="ENSOKIT00005027010.1">
    <property type="protein sequence ID" value="ENSOKIP00005025522.1"/>
    <property type="gene ID" value="ENSOKIG00005011043.1"/>
</dbReference>
<dbReference type="Proteomes" id="UP000694557">
    <property type="component" value="Unassembled WGS sequence"/>
</dbReference>
<organism evidence="3 4">
    <name type="scientific">Oncorhynchus kisutch</name>
    <name type="common">Coho salmon</name>
    <name type="synonym">Salmo kisutch</name>
    <dbReference type="NCBI Taxonomy" id="8019"/>
    <lineage>
        <taxon>Eukaryota</taxon>
        <taxon>Metazoa</taxon>
        <taxon>Chordata</taxon>
        <taxon>Craniata</taxon>
        <taxon>Vertebrata</taxon>
        <taxon>Euteleostomi</taxon>
        <taxon>Actinopterygii</taxon>
        <taxon>Neopterygii</taxon>
        <taxon>Teleostei</taxon>
        <taxon>Protacanthopterygii</taxon>
        <taxon>Salmoniformes</taxon>
        <taxon>Salmonidae</taxon>
        <taxon>Salmoninae</taxon>
        <taxon>Oncorhynchus</taxon>
    </lineage>
</organism>
<feature type="region of interest" description="Disordered" evidence="2">
    <location>
        <begin position="582"/>
        <end position="610"/>
    </location>
</feature>
<feature type="compositionally biased region" description="Basic and acidic residues" evidence="2">
    <location>
        <begin position="145"/>
        <end position="159"/>
    </location>
</feature>
<feature type="compositionally biased region" description="Low complexity" evidence="2">
    <location>
        <begin position="164"/>
        <end position="174"/>
    </location>
</feature>
<feature type="compositionally biased region" description="Polar residues" evidence="2">
    <location>
        <begin position="432"/>
        <end position="441"/>
    </location>
</feature>
<feature type="region of interest" description="Disordered" evidence="2">
    <location>
        <begin position="218"/>
        <end position="250"/>
    </location>
</feature>
<feature type="compositionally biased region" description="Basic and acidic residues" evidence="2">
    <location>
        <begin position="230"/>
        <end position="239"/>
    </location>
</feature>
<reference evidence="3" key="2">
    <citation type="submission" date="2025-09" db="UniProtKB">
        <authorList>
            <consortium name="Ensembl"/>
        </authorList>
    </citation>
    <scope>IDENTIFICATION</scope>
</reference>
<evidence type="ECO:0000313" key="4">
    <source>
        <dbReference type="Proteomes" id="UP000694557"/>
    </source>
</evidence>
<evidence type="ECO:0000256" key="2">
    <source>
        <dbReference type="SAM" id="MobiDB-lite"/>
    </source>
</evidence>
<feature type="compositionally biased region" description="Basic and acidic residues" evidence="2">
    <location>
        <begin position="416"/>
        <end position="429"/>
    </location>
</feature>
<name>A0A8C7FBA5_ONCKI</name>
<feature type="region of interest" description="Disordered" evidence="2">
    <location>
        <begin position="658"/>
        <end position="700"/>
    </location>
</feature>
<feature type="compositionally biased region" description="Polar residues" evidence="2">
    <location>
        <begin position="176"/>
        <end position="185"/>
    </location>
</feature>
<feature type="region of interest" description="Disordered" evidence="2">
    <location>
        <begin position="95"/>
        <end position="123"/>
    </location>
</feature>
<protein>
    <submittedName>
        <fullName evidence="3">Uncharacterized protein</fullName>
    </submittedName>
</protein>
<sequence length="773" mass="83723">MANCMVFHTQIASIMEVLANAAVAEICKLVDDDYAVIRLEMSQSQKENRGLRRKLQLLELKVARERAERVLASRPSSVKILDRYRGMARGEGHLTGGHRGFVKPVGHNTWRDDQPITVDEGSGTSTQHVIVIEYADAEAAGPGVKQERSEGEENKRHNIDIQTGAAAGVVPPVATEDSSTTPSQPRTRRSITEEGEGPEVQLIEEGCEEGLGNPEGTMVIEDNQTTPPESTKEPVEQHRTTHSLTESADMEDGKPDLLLVKEETIEDEPESIDMLSGLKMGEQGGWLEDDRGDWAAILDSQTKTDAAKGPRDNLVESAVHEDLLISGVAGGRDWTSEAAGHKTWPLIKTLNQEPSLFLPESEPGLNHEGQRLHHHTEHNQWTGGLNNLSPGGHQRDRGSSQGSSLQPRPFASQSQYRDEAGPGADRDRPSCSYDTNTTVSMMNRAGHPGLQHSQRVVGDPPGGSLSGSLSFPSGSRLMPCDWVHRRPGTGPGSSLPRLPQGYHTNTDGVRIGVHHKKYLAYNTAHNPNNTETMARGEGDLTGGHRSFVKPAGHNTWRDDQPITVDEGSGTSTQHVIMIESADAEAAGPEGSSLVKQEKSEGEEDPQHSRDIQTGAAAVVAPPVATEDLAPAPQPRTRCNITEEEGPEVLLVKEEGLGNTDGTMVMEDNQTTPPPEPTEEPAEQHRTTHSLTESVDMEDGKPDLLLVKEETIEDRPESIDLLSELKMGEQGGWLEAGCGDWVAILDSQTGAAKDPGDNITDQSRTRGDIVEGPV</sequence>
<feature type="region of interest" description="Disordered" evidence="2">
    <location>
        <begin position="748"/>
        <end position="773"/>
    </location>
</feature>
<feature type="region of interest" description="Disordered" evidence="2">
    <location>
        <begin position="138"/>
        <end position="200"/>
    </location>
</feature>
<accession>A0A8C7FBA5</accession>
<keyword evidence="1" id="KW-0175">Coiled coil</keyword>
<feature type="coiled-coil region" evidence="1">
    <location>
        <begin position="41"/>
        <end position="68"/>
    </location>
</feature>
<feature type="compositionally biased region" description="Polar residues" evidence="2">
    <location>
        <begin position="379"/>
        <end position="389"/>
    </location>
</feature>
<evidence type="ECO:0000256" key="1">
    <source>
        <dbReference type="SAM" id="Coils"/>
    </source>
</evidence>
<feature type="compositionally biased region" description="Basic and acidic residues" evidence="2">
    <location>
        <begin position="762"/>
        <end position="773"/>
    </location>
</feature>
<evidence type="ECO:0000313" key="3">
    <source>
        <dbReference type="Ensembl" id="ENSOKIP00005025522.1"/>
    </source>
</evidence>
<dbReference type="AlphaFoldDB" id="A0A8C7FBA5"/>
<feature type="compositionally biased region" description="Basic and acidic residues" evidence="2">
    <location>
        <begin position="595"/>
        <end position="610"/>
    </location>
</feature>
<keyword evidence="4" id="KW-1185">Reference proteome</keyword>